<dbReference type="HOGENOM" id="CLU_2825278_0_0_5"/>
<proteinExistence type="predicted"/>
<dbReference type="OrthoDB" id="9854994at2"/>
<sequence length="66" mass="6982">MLSPPQSNGSGAGSETELSAQEIDDILAEAIAVDELLQKKRPGPYDVVLALSAYMAAPPKRENETP</sequence>
<accession>D8JUC5</accession>
<dbReference type="RefSeq" id="WP_013214930.1">
    <property type="nucleotide sequence ID" value="NC_014313.1"/>
</dbReference>
<organism evidence="2 3">
    <name type="scientific">Hyphomicrobium denitrificans (strain ATCC 51888 / DSM 1869 / NCIMB 11706 / TK 0415)</name>
    <dbReference type="NCBI Taxonomy" id="582899"/>
    <lineage>
        <taxon>Bacteria</taxon>
        <taxon>Pseudomonadati</taxon>
        <taxon>Pseudomonadota</taxon>
        <taxon>Alphaproteobacteria</taxon>
        <taxon>Hyphomicrobiales</taxon>
        <taxon>Hyphomicrobiaceae</taxon>
        <taxon>Hyphomicrobium</taxon>
    </lineage>
</organism>
<dbReference type="KEGG" id="hdn:Hden_0898"/>
<protein>
    <submittedName>
        <fullName evidence="2">Uncharacterized protein</fullName>
    </submittedName>
</protein>
<dbReference type="EMBL" id="CP002083">
    <property type="protein sequence ID" value="ADJ22715.1"/>
    <property type="molecule type" value="Genomic_DNA"/>
</dbReference>
<keyword evidence="3" id="KW-1185">Reference proteome</keyword>
<feature type="region of interest" description="Disordered" evidence="1">
    <location>
        <begin position="1"/>
        <end position="21"/>
    </location>
</feature>
<name>D8JUC5_HYPDA</name>
<dbReference type="Proteomes" id="UP000002033">
    <property type="component" value="Chromosome"/>
</dbReference>
<dbReference type="AlphaFoldDB" id="D8JUC5"/>
<evidence type="ECO:0000256" key="1">
    <source>
        <dbReference type="SAM" id="MobiDB-lite"/>
    </source>
</evidence>
<evidence type="ECO:0000313" key="2">
    <source>
        <dbReference type="EMBL" id="ADJ22715.1"/>
    </source>
</evidence>
<gene>
    <name evidence="2" type="ordered locus">Hden_0898</name>
</gene>
<reference evidence="3" key="1">
    <citation type="journal article" date="2011" name="J. Bacteriol.">
        <title>Genome sequences of eight morphologically diverse alphaproteobacteria.</title>
        <authorList>
            <consortium name="US DOE Joint Genome Institute"/>
            <person name="Brown P.J."/>
            <person name="Kysela D.T."/>
            <person name="Buechlein A."/>
            <person name="Hemmerich C."/>
            <person name="Brun Y.V."/>
        </authorList>
    </citation>
    <scope>NUCLEOTIDE SEQUENCE [LARGE SCALE GENOMIC DNA]</scope>
    <source>
        <strain evidence="3">ATCC 51888 / DSM 1869 / NCIB 11706 / TK 0415</strain>
    </source>
</reference>
<evidence type="ECO:0000313" key="3">
    <source>
        <dbReference type="Proteomes" id="UP000002033"/>
    </source>
</evidence>